<keyword evidence="5" id="KW-1185">Reference proteome</keyword>
<accession>A0A0C1FKX9</accession>
<evidence type="ECO:0000256" key="2">
    <source>
        <dbReference type="PROSITE-ProRule" id="PRU00335"/>
    </source>
</evidence>
<evidence type="ECO:0000313" key="5">
    <source>
        <dbReference type="Proteomes" id="UP000031246"/>
    </source>
</evidence>
<dbReference type="PANTHER" id="PTHR43479:SF11">
    <property type="entry name" value="ACREF_ENVCD OPERON REPRESSOR-RELATED"/>
    <property type="match status" value="1"/>
</dbReference>
<dbReference type="AlphaFoldDB" id="A0A0C1FKX9"/>
<protein>
    <submittedName>
        <fullName evidence="4">TetR family transcriptional regulator</fullName>
    </submittedName>
</protein>
<sequence>MRLRDTEKVQLVKQKAIELIVKDGLEGFSMNKLAKACQISVATLYIYYKDRDDLIVKITIEELESMTQGIMKDFSPEMSFEQGLHQQWENRYTFAKNHPQMNLFFDQLRSSSYQSTLLSDSISAFKMTMGQFMTNAIERGEIEEMPLDVYWSIAFAPLYNLIRLDQEGKSLDGSPFKVTDAVFWKTFDLVVKALKK</sequence>
<dbReference type="SUPFAM" id="SSF46689">
    <property type="entry name" value="Homeodomain-like"/>
    <property type="match status" value="1"/>
</dbReference>
<dbReference type="Gene3D" id="1.10.357.10">
    <property type="entry name" value="Tetracycline Repressor, domain 2"/>
    <property type="match status" value="1"/>
</dbReference>
<comment type="caution">
    <text evidence="4">The sequence shown here is derived from an EMBL/GenBank/DDBJ whole genome shotgun (WGS) entry which is preliminary data.</text>
</comment>
<evidence type="ECO:0000256" key="1">
    <source>
        <dbReference type="ARBA" id="ARBA00023125"/>
    </source>
</evidence>
<feature type="domain" description="HTH tetR-type" evidence="3">
    <location>
        <begin position="6"/>
        <end position="66"/>
    </location>
</feature>
<dbReference type="Pfam" id="PF16295">
    <property type="entry name" value="TetR_C_10"/>
    <property type="match status" value="1"/>
</dbReference>
<dbReference type="OrthoDB" id="6430772at2"/>
<dbReference type="RefSeq" id="WP_039476482.1">
    <property type="nucleotide sequence ID" value="NZ_JSYN01000014.1"/>
</dbReference>
<evidence type="ECO:0000313" key="4">
    <source>
        <dbReference type="EMBL" id="KIA93562.1"/>
    </source>
</evidence>
<reference evidence="4 5" key="1">
    <citation type="submission" date="2014-10" db="EMBL/GenBank/DDBJ databases">
        <title>Pedobacter Kyungheensis.</title>
        <authorList>
            <person name="Anderson B.M."/>
            <person name="Newman J.D."/>
        </authorList>
    </citation>
    <scope>NUCLEOTIDE SEQUENCE [LARGE SCALE GENOMIC DNA]</scope>
    <source>
        <strain evidence="4 5">KACC 16221</strain>
    </source>
</reference>
<dbReference type="InterPro" id="IPR050624">
    <property type="entry name" value="HTH-type_Tx_Regulator"/>
</dbReference>
<dbReference type="PROSITE" id="PS50977">
    <property type="entry name" value="HTH_TETR_2"/>
    <property type="match status" value="1"/>
</dbReference>
<dbReference type="InterPro" id="IPR001647">
    <property type="entry name" value="HTH_TetR"/>
</dbReference>
<dbReference type="GO" id="GO:0003677">
    <property type="term" value="F:DNA binding"/>
    <property type="evidence" value="ECO:0007669"/>
    <property type="project" value="UniProtKB-UniRule"/>
</dbReference>
<proteinExistence type="predicted"/>
<dbReference type="InterPro" id="IPR032551">
    <property type="entry name" value="BscR_C"/>
</dbReference>
<gene>
    <name evidence="4" type="ORF">OC25_12365</name>
</gene>
<organism evidence="4 5">
    <name type="scientific">Pedobacter kyungheensis</name>
    <dbReference type="NCBI Taxonomy" id="1069985"/>
    <lineage>
        <taxon>Bacteria</taxon>
        <taxon>Pseudomonadati</taxon>
        <taxon>Bacteroidota</taxon>
        <taxon>Sphingobacteriia</taxon>
        <taxon>Sphingobacteriales</taxon>
        <taxon>Sphingobacteriaceae</taxon>
        <taxon>Pedobacter</taxon>
    </lineage>
</organism>
<dbReference type="InterPro" id="IPR009057">
    <property type="entry name" value="Homeodomain-like_sf"/>
</dbReference>
<dbReference type="Pfam" id="PF00440">
    <property type="entry name" value="TetR_N"/>
    <property type="match status" value="1"/>
</dbReference>
<dbReference type="EMBL" id="JSYN01000014">
    <property type="protein sequence ID" value="KIA93562.1"/>
    <property type="molecule type" value="Genomic_DNA"/>
</dbReference>
<name>A0A0C1FKX9_9SPHI</name>
<keyword evidence="1 2" id="KW-0238">DNA-binding</keyword>
<feature type="DNA-binding region" description="H-T-H motif" evidence="2">
    <location>
        <begin position="29"/>
        <end position="48"/>
    </location>
</feature>
<dbReference type="PANTHER" id="PTHR43479">
    <property type="entry name" value="ACREF/ENVCD OPERON REPRESSOR-RELATED"/>
    <property type="match status" value="1"/>
</dbReference>
<dbReference type="Proteomes" id="UP000031246">
    <property type="component" value="Unassembled WGS sequence"/>
</dbReference>
<evidence type="ECO:0000259" key="3">
    <source>
        <dbReference type="PROSITE" id="PS50977"/>
    </source>
</evidence>